<dbReference type="InterPro" id="IPR018221">
    <property type="entry name" value="Glyco_hydro_9_His_AS"/>
</dbReference>
<dbReference type="Proteomes" id="UP000504610">
    <property type="component" value="Chromosome 9"/>
</dbReference>
<evidence type="ECO:0000256" key="4">
    <source>
        <dbReference type="ARBA" id="ARBA00023001"/>
    </source>
</evidence>
<evidence type="ECO:0000256" key="10">
    <source>
        <dbReference type="SAM" id="Phobius"/>
    </source>
</evidence>
<dbReference type="EC" id="3.2.1.4" evidence="9"/>
<organism evidence="12 13">
    <name type="scientific">Raphanus sativus</name>
    <name type="common">Radish</name>
    <name type="synonym">Raphanus raphanistrum var. sativus</name>
    <dbReference type="NCBI Taxonomy" id="3726"/>
    <lineage>
        <taxon>Eukaryota</taxon>
        <taxon>Viridiplantae</taxon>
        <taxon>Streptophyta</taxon>
        <taxon>Embryophyta</taxon>
        <taxon>Tracheophyta</taxon>
        <taxon>Spermatophyta</taxon>
        <taxon>Magnoliopsida</taxon>
        <taxon>eudicotyledons</taxon>
        <taxon>Gunneridae</taxon>
        <taxon>Pentapetalae</taxon>
        <taxon>rosids</taxon>
        <taxon>malvids</taxon>
        <taxon>Brassicales</taxon>
        <taxon>Brassicaceae</taxon>
        <taxon>Brassiceae</taxon>
        <taxon>Raphanus</taxon>
    </lineage>
</organism>
<dbReference type="InterPro" id="IPR001701">
    <property type="entry name" value="Glyco_hydro_9"/>
</dbReference>
<dbReference type="GO" id="GO:0030245">
    <property type="term" value="P:cellulose catabolic process"/>
    <property type="evidence" value="ECO:0007669"/>
    <property type="project" value="UniProtKB-KW"/>
</dbReference>
<dbReference type="PROSITE" id="PS00592">
    <property type="entry name" value="GH9_2"/>
    <property type="match status" value="1"/>
</dbReference>
<gene>
    <name evidence="13" type="primary">LOC108825192</name>
</gene>
<dbReference type="GO" id="GO:0008810">
    <property type="term" value="F:cellulase activity"/>
    <property type="evidence" value="ECO:0007669"/>
    <property type="project" value="UniProtKB-EC"/>
</dbReference>
<evidence type="ECO:0000256" key="9">
    <source>
        <dbReference type="RuleBase" id="RU361166"/>
    </source>
</evidence>
<feature type="transmembrane region" description="Helical" evidence="10">
    <location>
        <begin position="46"/>
        <end position="65"/>
    </location>
</feature>
<keyword evidence="5 8" id="KW-0119">Carbohydrate metabolism</keyword>
<keyword evidence="3 8" id="KW-0378">Hydrolase</keyword>
<dbReference type="PANTHER" id="PTHR22298">
    <property type="entry name" value="ENDO-1,4-BETA-GLUCANASE"/>
    <property type="match status" value="1"/>
</dbReference>
<feature type="active site" evidence="8">
    <location>
        <position position="469"/>
    </location>
</feature>
<feature type="domain" description="Glycoside hydrolase family 9" evidence="11">
    <location>
        <begin position="84"/>
        <end position="538"/>
    </location>
</feature>
<dbReference type="AlphaFoldDB" id="A0A6J0L1I4"/>
<keyword evidence="7 8" id="KW-0624">Polysaccharide degradation</keyword>
<evidence type="ECO:0000256" key="5">
    <source>
        <dbReference type="ARBA" id="ARBA00023277"/>
    </source>
</evidence>
<dbReference type="KEGG" id="rsz:108825192"/>
<evidence type="ECO:0000256" key="8">
    <source>
        <dbReference type="PROSITE-ProRule" id="PRU10059"/>
    </source>
</evidence>
<keyword evidence="10" id="KW-1133">Transmembrane helix</keyword>
<evidence type="ECO:0000259" key="11">
    <source>
        <dbReference type="Pfam" id="PF00759"/>
    </source>
</evidence>
<dbReference type="Pfam" id="PF00759">
    <property type="entry name" value="Glyco_hydro_9"/>
    <property type="match status" value="1"/>
</dbReference>
<keyword evidence="4 9" id="KW-0136">Cellulose degradation</keyword>
<evidence type="ECO:0000256" key="3">
    <source>
        <dbReference type="ARBA" id="ARBA00022801"/>
    </source>
</evidence>
<keyword evidence="10" id="KW-0472">Membrane</keyword>
<evidence type="ECO:0000256" key="7">
    <source>
        <dbReference type="ARBA" id="ARBA00023326"/>
    </source>
</evidence>
<dbReference type="SUPFAM" id="SSF48208">
    <property type="entry name" value="Six-hairpin glycosidases"/>
    <property type="match status" value="1"/>
</dbReference>
<keyword evidence="6 8" id="KW-0326">Glycosidase</keyword>
<protein>
    <recommendedName>
        <fullName evidence="9">Endoglucanase</fullName>
        <ecNumber evidence="9">3.2.1.4</ecNumber>
    </recommendedName>
</protein>
<sequence length="571" mass="63312">MEIEELELTPLRQPSPEMKQSWVLKPTLSKKKKKLSVACMSSNIRLILWLGGVLAVSSIVVITLFKTLPHHQSIPPPQDNSTIALPMALKFFNAQISGKLPEGNNVSWRGNSCLKDGNFPGSLYPHLAGGYYDGGGSIKTSFTMSFSMTMLSWSVIEYGSKYEACGEMDHVKGLIKWGTDYFLRTFSSSSDTIYEMVYQIGMNQGSQVTSDLYCWMRPEDIDYHHRSVNLCYTDCPHLAAEMAASLASASIVFRDQVEYSATLVNSAKAVYLYAEAMSAKRKSADHWDDLIWGGAWLYYATGDNSYLAKVTSHDLANRAGAFSHGPRYGVFGWDNKLAGTQLLFTRLRLFLSPPFPYEEMLRVFHEQTSIVMCSYLPYYTKFNRTKGGLILLSEPEPLQYAANAAFLATLYSDYQGASDAPGWYCGPTFFKTEILRDFSTSQVDYILGKNPHNMSYVVGFGQKYPKHVHHRGASIPKNKKVTCEGGLKWKESTSENPNTIEGAMVAGPDKKDGFHDVRVNYNYTQATLVGNAGLVAALVASSRGGGGFDRNTIFSAINPLSFAPPPPVPET</sequence>
<keyword evidence="10" id="KW-0812">Transmembrane</keyword>
<accession>A0A6J0L1I4</accession>
<dbReference type="InterPro" id="IPR012341">
    <property type="entry name" value="6hp_glycosidase-like_sf"/>
</dbReference>
<evidence type="ECO:0000256" key="1">
    <source>
        <dbReference type="ARBA" id="ARBA00000966"/>
    </source>
</evidence>
<evidence type="ECO:0000313" key="12">
    <source>
        <dbReference type="Proteomes" id="UP000504610"/>
    </source>
</evidence>
<name>A0A6J0L1I4_RAPSA</name>
<dbReference type="Gene3D" id="1.50.10.10">
    <property type="match status" value="1"/>
</dbReference>
<reference evidence="13" key="2">
    <citation type="submission" date="2025-08" db="UniProtKB">
        <authorList>
            <consortium name="RefSeq"/>
        </authorList>
    </citation>
    <scope>IDENTIFICATION</scope>
    <source>
        <tissue evidence="13">Leaf</tissue>
    </source>
</reference>
<evidence type="ECO:0000256" key="2">
    <source>
        <dbReference type="ARBA" id="ARBA00007072"/>
    </source>
</evidence>
<dbReference type="InterPro" id="IPR008928">
    <property type="entry name" value="6-hairpin_glycosidase_sf"/>
</dbReference>
<proteinExistence type="inferred from homology"/>
<comment type="catalytic activity">
    <reaction evidence="1 9">
        <text>Endohydrolysis of (1-&gt;4)-beta-D-glucosidic linkages in cellulose, lichenin and cereal beta-D-glucans.</text>
        <dbReference type="EC" id="3.2.1.4"/>
    </reaction>
</comment>
<evidence type="ECO:0000256" key="6">
    <source>
        <dbReference type="ARBA" id="ARBA00023295"/>
    </source>
</evidence>
<dbReference type="RefSeq" id="XP_018454020.1">
    <property type="nucleotide sequence ID" value="XM_018598518.2"/>
</dbReference>
<comment type="similarity">
    <text evidence="2 8 9">Belongs to the glycosyl hydrolase 9 (cellulase E) family.</text>
</comment>
<evidence type="ECO:0000313" key="13">
    <source>
        <dbReference type="RefSeq" id="XP_018454020.1"/>
    </source>
</evidence>
<reference evidence="12" key="1">
    <citation type="journal article" date="2019" name="Database">
        <title>The radish genome database (RadishGD): an integrated information resource for radish genomics.</title>
        <authorList>
            <person name="Yu H.J."/>
            <person name="Baek S."/>
            <person name="Lee Y.J."/>
            <person name="Cho A."/>
            <person name="Mun J.H."/>
        </authorList>
    </citation>
    <scope>NUCLEOTIDE SEQUENCE [LARGE SCALE GENOMIC DNA]</scope>
    <source>
        <strain evidence="12">cv. WK10039</strain>
    </source>
</reference>
<dbReference type="GeneID" id="108825192"/>
<dbReference type="OrthoDB" id="1099560at2759"/>
<keyword evidence="12" id="KW-1185">Reference proteome</keyword>